<protein>
    <submittedName>
        <fullName evidence="4">Uncharacterized protein</fullName>
    </submittedName>
</protein>
<evidence type="ECO:0000256" key="2">
    <source>
        <dbReference type="SAM" id="SignalP"/>
    </source>
</evidence>
<reference evidence="4" key="1">
    <citation type="submission" date="2020-01" db="EMBL/GenBank/DDBJ databases">
        <authorList>
            <consortium name="DOE Joint Genome Institute"/>
            <person name="Haridas S."/>
            <person name="Albert R."/>
            <person name="Binder M."/>
            <person name="Bloem J."/>
            <person name="Labutti K."/>
            <person name="Salamov A."/>
            <person name="Andreopoulos B."/>
            <person name="Baker S.E."/>
            <person name="Barry K."/>
            <person name="Bills G."/>
            <person name="Bluhm B.H."/>
            <person name="Cannon C."/>
            <person name="Castanera R."/>
            <person name="Culley D.E."/>
            <person name="Daum C."/>
            <person name="Ezra D."/>
            <person name="Gonzalez J.B."/>
            <person name="Henrissat B."/>
            <person name="Kuo A."/>
            <person name="Liang C."/>
            <person name="Lipzen A."/>
            <person name="Lutzoni F."/>
            <person name="Magnuson J."/>
            <person name="Mondo S."/>
            <person name="Nolan M."/>
            <person name="Ohm R."/>
            <person name="Pangilinan J."/>
            <person name="Park H.-J."/>
            <person name="Ramirez L."/>
            <person name="Alfaro M."/>
            <person name="Sun H."/>
            <person name="Tritt A."/>
            <person name="Yoshinaga Y."/>
            <person name="Zwiers L.-H."/>
            <person name="Turgeon B.G."/>
            <person name="Goodwin S.B."/>
            <person name="Spatafora J.W."/>
            <person name="Crous P.W."/>
            <person name="Grigoriev I.V."/>
        </authorList>
    </citation>
    <scope>NUCLEOTIDE SEQUENCE</scope>
    <source>
        <strain evidence="4">CBS 342.82</strain>
    </source>
</reference>
<accession>A0A6J3LRA4</accession>
<keyword evidence="1" id="KW-1133">Transmembrane helix</keyword>
<dbReference type="GeneID" id="54363787"/>
<keyword evidence="2" id="KW-0732">Signal</keyword>
<dbReference type="Proteomes" id="UP000504637">
    <property type="component" value="Unplaced"/>
</dbReference>
<evidence type="ECO:0000313" key="3">
    <source>
        <dbReference type="Proteomes" id="UP000504637"/>
    </source>
</evidence>
<dbReference type="AlphaFoldDB" id="A0A6J3LRA4"/>
<keyword evidence="3" id="KW-1185">Reference proteome</keyword>
<reference evidence="4" key="2">
    <citation type="submission" date="2020-04" db="EMBL/GenBank/DDBJ databases">
        <authorList>
            <consortium name="NCBI Genome Project"/>
        </authorList>
    </citation>
    <scope>NUCLEOTIDE SEQUENCE</scope>
    <source>
        <strain evidence="4">CBS 342.82</strain>
    </source>
</reference>
<keyword evidence="1" id="KW-0812">Transmembrane</keyword>
<evidence type="ECO:0000256" key="1">
    <source>
        <dbReference type="SAM" id="Phobius"/>
    </source>
</evidence>
<dbReference type="RefSeq" id="XP_033455401.1">
    <property type="nucleotide sequence ID" value="XM_033605987.1"/>
</dbReference>
<gene>
    <name evidence="4" type="ORF">K489DRAFT_384975</name>
</gene>
<dbReference type="OrthoDB" id="3695070at2759"/>
<reference evidence="4" key="3">
    <citation type="submission" date="2025-08" db="UniProtKB">
        <authorList>
            <consortium name="RefSeq"/>
        </authorList>
    </citation>
    <scope>IDENTIFICATION</scope>
    <source>
        <strain evidence="4">CBS 342.82</strain>
    </source>
</reference>
<feature type="signal peptide" evidence="2">
    <location>
        <begin position="1"/>
        <end position="15"/>
    </location>
</feature>
<feature type="transmembrane region" description="Helical" evidence="1">
    <location>
        <begin position="319"/>
        <end position="339"/>
    </location>
</feature>
<name>A0A6J3LRA4_9PEZI</name>
<feature type="chain" id="PRO_5026650546" evidence="2">
    <location>
        <begin position="16"/>
        <end position="340"/>
    </location>
</feature>
<organism evidence="4">
    <name type="scientific">Dissoconium aciculare CBS 342.82</name>
    <dbReference type="NCBI Taxonomy" id="1314786"/>
    <lineage>
        <taxon>Eukaryota</taxon>
        <taxon>Fungi</taxon>
        <taxon>Dikarya</taxon>
        <taxon>Ascomycota</taxon>
        <taxon>Pezizomycotina</taxon>
        <taxon>Dothideomycetes</taxon>
        <taxon>Dothideomycetidae</taxon>
        <taxon>Mycosphaerellales</taxon>
        <taxon>Dissoconiaceae</taxon>
        <taxon>Dissoconium</taxon>
    </lineage>
</organism>
<evidence type="ECO:0000313" key="4">
    <source>
        <dbReference type="RefSeq" id="XP_033455401.1"/>
    </source>
</evidence>
<sequence length="340" mass="35798">MRYIIIPALVATALAQTDNSSPKINPDAPVYSCDRLPCASYAEGGFCRSSTAVGLVADAVRLPRANSSLSFTLVEGGPQGSLTQPPLPFDFTTRTLFVGASAGVDLRSRPPACALLMQYDSATFPYFTNNSPANRNSTTCPNGFVFANDLSSFASSIQNFRYSTRAASGSNSTSLSRCEALASYVEQAINSNITFGTYYGSLVSVTGGAISGSGVAKNQVQSLYGSQTDPSSCQPSLPRNVQLYNVTSATEILRKSPQSQNLTYGGRIGYSPLVSVVYDSEDDTSPDVSVHCLHLWATNGSALPYSTLVADQGMGIASFGHVSLGAVVAGLVVGTWMMLF</sequence>
<proteinExistence type="predicted"/>
<keyword evidence="1" id="KW-0472">Membrane</keyword>